<evidence type="ECO:0000259" key="1">
    <source>
        <dbReference type="PROSITE" id="PS50280"/>
    </source>
</evidence>
<accession>A0A0D7BQ71</accession>
<dbReference type="Proteomes" id="UP000054007">
    <property type="component" value="Unassembled WGS sequence"/>
</dbReference>
<organism evidence="2 3">
    <name type="scientific">Cylindrobasidium torrendii FP15055 ss-10</name>
    <dbReference type="NCBI Taxonomy" id="1314674"/>
    <lineage>
        <taxon>Eukaryota</taxon>
        <taxon>Fungi</taxon>
        <taxon>Dikarya</taxon>
        <taxon>Basidiomycota</taxon>
        <taxon>Agaricomycotina</taxon>
        <taxon>Agaricomycetes</taxon>
        <taxon>Agaricomycetidae</taxon>
        <taxon>Agaricales</taxon>
        <taxon>Marasmiineae</taxon>
        <taxon>Physalacriaceae</taxon>
        <taxon>Cylindrobasidium</taxon>
    </lineage>
</organism>
<reference evidence="2 3" key="1">
    <citation type="journal article" date="2015" name="Fungal Genet. Biol.">
        <title>Evolution of novel wood decay mechanisms in Agaricales revealed by the genome sequences of Fistulina hepatica and Cylindrobasidium torrendii.</title>
        <authorList>
            <person name="Floudas D."/>
            <person name="Held B.W."/>
            <person name="Riley R."/>
            <person name="Nagy L.G."/>
            <person name="Koehler G."/>
            <person name="Ransdell A.S."/>
            <person name="Younus H."/>
            <person name="Chow J."/>
            <person name="Chiniquy J."/>
            <person name="Lipzen A."/>
            <person name="Tritt A."/>
            <person name="Sun H."/>
            <person name="Haridas S."/>
            <person name="LaButti K."/>
            <person name="Ohm R.A."/>
            <person name="Kues U."/>
            <person name="Blanchette R.A."/>
            <person name="Grigoriev I.V."/>
            <person name="Minto R.E."/>
            <person name="Hibbett D.S."/>
        </authorList>
    </citation>
    <scope>NUCLEOTIDE SEQUENCE [LARGE SCALE GENOMIC DNA]</scope>
    <source>
        <strain evidence="2 3">FP15055 ss-10</strain>
    </source>
</reference>
<dbReference type="Pfam" id="PF00856">
    <property type="entry name" value="SET"/>
    <property type="match status" value="1"/>
</dbReference>
<dbReference type="PROSITE" id="PS50280">
    <property type="entry name" value="SET"/>
    <property type="match status" value="1"/>
</dbReference>
<name>A0A0D7BQ71_9AGAR</name>
<dbReference type="OrthoDB" id="1028014at2759"/>
<proteinExistence type="predicted"/>
<dbReference type="InterPro" id="IPR001214">
    <property type="entry name" value="SET_dom"/>
</dbReference>
<dbReference type="GO" id="GO:0005634">
    <property type="term" value="C:nucleus"/>
    <property type="evidence" value="ECO:0007669"/>
    <property type="project" value="TreeGrafter"/>
</dbReference>
<dbReference type="EMBL" id="KN880445">
    <property type="protein sequence ID" value="KIY72319.1"/>
    <property type="molecule type" value="Genomic_DNA"/>
</dbReference>
<dbReference type="PANTHER" id="PTHR12197:SF294">
    <property type="entry name" value="POTENTIAL PROTEIN LYSINE METHYLTRANSFERASE SET6"/>
    <property type="match status" value="1"/>
</dbReference>
<gene>
    <name evidence="2" type="ORF">CYLTODRAFT_388967</name>
</gene>
<evidence type="ECO:0000313" key="2">
    <source>
        <dbReference type="EMBL" id="KIY72319.1"/>
    </source>
</evidence>
<dbReference type="SUPFAM" id="SSF82199">
    <property type="entry name" value="SET domain"/>
    <property type="match status" value="1"/>
</dbReference>
<dbReference type="CDD" id="cd20071">
    <property type="entry name" value="SET_SMYD"/>
    <property type="match status" value="1"/>
</dbReference>
<dbReference type="Gene3D" id="2.170.270.10">
    <property type="entry name" value="SET domain"/>
    <property type="match status" value="1"/>
</dbReference>
<protein>
    <submittedName>
        <fullName evidence="2">SET domain-containing protein</fullName>
    </submittedName>
</protein>
<evidence type="ECO:0000313" key="3">
    <source>
        <dbReference type="Proteomes" id="UP000054007"/>
    </source>
</evidence>
<dbReference type="STRING" id="1314674.A0A0D7BQ71"/>
<dbReference type="PANTHER" id="PTHR12197">
    <property type="entry name" value="HISTONE-LYSINE N-METHYLTRANSFERASE SMYD"/>
    <property type="match status" value="1"/>
</dbReference>
<dbReference type="InterPro" id="IPR046341">
    <property type="entry name" value="SET_dom_sf"/>
</dbReference>
<dbReference type="SMART" id="SM00317">
    <property type="entry name" value="SET"/>
    <property type="match status" value="1"/>
</dbReference>
<dbReference type="AlphaFoldDB" id="A0A0D7BQ71"/>
<dbReference type="InterPro" id="IPR050869">
    <property type="entry name" value="H3K4_H4K5_MeTrfase"/>
</dbReference>
<feature type="domain" description="SET" evidence="1">
    <location>
        <begin position="7"/>
        <end position="291"/>
    </location>
</feature>
<keyword evidence="3" id="KW-1185">Reference proteome</keyword>
<sequence>MDLLGFPLVEVRPTPYGGRGVFAASPIPKNTVFFSCPGPYAFVIDRAFRKEVCSQCFAYAFDAGRRTWNIKHDAAGACFCSDECKTAWMATDRIAGEKVFKVMETLFKGKRLGREGFLPPPAEISLESINEAWRHPPALHKFAPMSELEHDSARFIASGVIQRANNPDSWPDLLQLQDNELLFTQLHPEMLESHLYIGVFVAEALRIAGIVVDFDVLATARCLLARDYGNVFGLYEEKDDTEMFGFAIYTTASLFNHDCTPNIKKTRDGRALAFRTLRDVAAGEELCISYVEETDSWEKRQARLQEWWFFSCQCAKCHRDEAAAK</sequence>